<evidence type="ECO:0000313" key="5">
    <source>
        <dbReference type="Proteomes" id="UP000044602"/>
    </source>
</evidence>
<feature type="compositionally biased region" description="Polar residues" evidence="3">
    <location>
        <begin position="143"/>
        <end position="157"/>
    </location>
</feature>
<evidence type="ECO:0000256" key="2">
    <source>
        <dbReference type="ARBA" id="ARBA00022737"/>
    </source>
</evidence>
<gene>
    <name evidence="4" type="ORF">BN1708_015215</name>
</gene>
<keyword evidence="5" id="KW-1185">Reference proteome</keyword>
<protein>
    <recommendedName>
        <fullName evidence="6">Leucine-rich repeat-containing protein 40</fullName>
    </recommendedName>
</protein>
<dbReference type="InterPro" id="IPR003591">
    <property type="entry name" value="Leu-rich_rpt_typical-subtyp"/>
</dbReference>
<dbReference type="InterPro" id="IPR050216">
    <property type="entry name" value="LRR_domain-containing"/>
</dbReference>
<dbReference type="EMBL" id="CVQH01020740">
    <property type="protein sequence ID" value="CRK28362.1"/>
    <property type="molecule type" value="Genomic_DNA"/>
</dbReference>
<accession>A0A0G4M289</accession>
<feature type="compositionally biased region" description="Low complexity" evidence="3">
    <location>
        <begin position="101"/>
        <end position="118"/>
    </location>
</feature>
<evidence type="ECO:0008006" key="6">
    <source>
        <dbReference type="Google" id="ProtNLM"/>
    </source>
</evidence>
<feature type="compositionally biased region" description="Polar residues" evidence="3">
    <location>
        <begin position="197"/>
        <end position="210"/>
    </location>
</feature>
<dbReference type="PANTHER" id="PTHR48051">
    <property type="match status" value="1"/>
</dbReference>
<dbReference type="STRING" id="100787.A0A0G4M289"/>
<dbReference type="InterPro" id="IPR001611">
    <property type="entry name" value="Leu-rich_rpt"/>
</dbReference>
<feature type="compositionally biased region" description="Polar residues" evidence="3">
    <location>
        <begin position="264"/>
        <end position="289"/>
    </location>
</feature>
<dbReference type="InterPro" id="IPR032675">
    <property type="entry name" value="LRR_dom_sf"/>
</dbReference>
<dbReference type="Gene3D" id="3.80.10.10">
    <property type="entry name" value="Ribonuclease Inhibitor"/>
    <property type="match status" value="2"/>
</dbReference>
<evidence type="ECO:0000256" key="3">
    <source>
        <dbReference type="SAM" id="MobiDB-lite"/>
    </source>
</evidence>
<feature type="region of interest" description="Disordered" evidence="3">
    <location>
        <begin position="359"/>
        <end position="411"/>
    </location>
</feature>
<organism evidence="4 5">
    <name type="scientific">Verticillium longisporum</name>
    <name type="common">Verticillium dahliae var. longisporum</name>
    <dbReference type="NCBI Taxonomy" id="100787"/>
    <lineage>
        <taxon>Eukaryota</taxon>
        <taxon>Fungi</taxon>
        <taxon>Dikarya</taxon>
        <taxon>Ascomycota</taxon>
        <taxon>Pezizomycotina</taxon>
        <taxon>Sordariomycetes</taxon>
        <taxon>Hypocreomycetidae</taxon>
        <taxon>Glomerellales</taxon>
        <taxon>Plectosphaerellaceae</taxon>
        <taxon>Verticillium</taxon>
    </lineage>
</organism>
<keyword evidence="2" id="KW-0677">Repeat</keyword>
<feature type="compositionally biased region" description="Basic and acidic residues" evidence="3">
    <location>
        <begin position="880"/>
        <end position="893"/>
    </location>
</feature>
<feature type="compositionally biased region" description="Low complexity" evidence="3">
    <location>
        <begin position="241"/>
        <end position="263"/>
    </location>
</feature>
<dbReference type="GO" id="GO:0005737">
    <property type="term" value="C:cytoplasm"/>
    <property type="evidence" value="ECO:0007669"/>
    <property type="project" value="TreeGrafter"/>
</dbReference>
<feature type="region of interest" description="Disordered" evidence="3">
    <location>
        <begin position="1148"/>
        <end position="1167"/>
    </location>
</feature>
<sequence>MEEKPAAVNRQSAIPRMSRLPTPRSTSSSNLRPAASKENLNPVPKQRLRPTASRDQLPRASSIPSNRLEPREALATTPRPRRDISAARPRATDSRPSLAASTTPTYSPSQPPSSHTPTGDPPTDPDHFLFKKPTALTRRPSEAQMSTPSGATNQSPVDSEPPVNDSNDSMSFGTIRPRSSKPRPSLSERTMEILAQLPSSPAMSKKSTSFFDPDGTRRSRSRAGSNGSRPGSSYTSDGSMRPPSQARSRPGSSSGPDDGSVSSFRASTNTFRQPLSTIEGTPSQRTSGIASLRTPSVRGVARATPARSTNFSASTIGQSFDRGSSPTKPTGIAAPPKIGAKTIAARPLKQRQSINGLFKKPSLPAMDRTAAAQPAAPKFTPKPAPKTIPTPSRLTKPTRAIPKPGAIGAPSEAIEKPDMEASRKSSTALREQIAQAKAAKRAAAKKAPDLDLVPDSLAVTDDPKSFPLKSPIVPADNSFDFGIAVTHDPFNTQRTQSAKNKIVQQRLGDARSSGRLNIAAMGLSVMPVEVLKMYDAEMMGTNDGSWAESVDLTRLIAADNEMELIDDSIFPDVTADDLAADEDGNGNVFGGLDTIDLHGNLLISLPVGLRQLRLLTSLNLTNNRLANNCFEVISQLTSLRDLKLANNLLYGPLDPSVSNLQNLEIFDIHGNNVSTLPTNFGNLERLRILNLAENSFELLPFGILSQMPLTELNLKKNKLVKTLIEDDVEALPKLQSIDISCNQITHIVAPGTTVSLPALYQLSASMNRLKALPDVSSWSSLLTLTADENSISEFPEGFFSLEKLRHVDFSANDIRIIPPEIARMDNLAMIRLSGNPLRDKKFISATTEELKDALAARLEPPPPYDDVTSTAHTIAAAIADDAKAPEPPTKEVAPEEGEHDSRSDMDDFATPPTSAPHSPARSRSHTLSSQTWPIKNGGLLDRSGTQSSSLHPVVCSKIAAATRVTEIQLHHNLFATFPESLTFFANTLTALSLAHNKLVGETYLPEELELPALRELNLMNNHITSLTPLTVNLRSPQLEKVDVSLNRITALPTDLRIVFPRLSVMLIANNHLIELDPESIRGLQVVDANNNDIAHLNPKIGLLGGNGGLRQLDVSGNRFRVPRFSVLERGTDATLRWLRGRVPVAEMASWKEGQGEGGQGDSDDDVD</sequence>
<evidence type="ECO:0000313" key="4">
    <source>
        <dbReference type="EMBL" id="CRK28362.1"/>
    </source>
</evidence>
<feature type="region of interest" description="Disordered" evidence="3">
    <location>
        <begin position="1"/>
        <end position="338"/>
    </location>
</feature>
<dbReference type="SMART" id="SM00364">
    <property type="entry name" value="LRR_BAC"/>
    <property type="match status" value="6"/>
</dbReference>
<name>A0A0G4M289_VERLO</name>
<feature type="compositionally biased region" description="Polar residues" evidence="3">
    <location>
        <begin position="306"/>
        <end position="328"/>
    </location>
</feature>
<feature type="compositionally biased region" description="Basic and acidic residues" evidence="3">
    <location>
        <begin position="80"/>
        <end position="93"/>
    </location>
</feature>
<keyword evidence="1" id="KW-0433">Leucine-rich repeat</keyword>
<feature type="compositionally biased region" description="Low complexity" evidence="3">
    <location>
        <begin position="222"/>
        <end position="233"/>
    </location>
</feature>
<feature type="compositionally biased region" description="Low complexity" evidence="3">
    <location>
        <begin position="364"/>
        <end position="379"/>
    </location>
</feature>
<feature type="region of interest" description="Disordered" evidence="3">
    <location>
        <begin position="880"/>
        <end position="933"/>
    </location>
</feature>
<dbReference type="PANTHER" id="PTHR48051:SF27">
    <property type="entry name" value="LEUCINE-RICH REPEAT-CONTAINING PROTEIN 40"/>
    <property type="match status" value="1"/>
</dbReference>
<dbReference type="Proteomes" id="UP000044602">
    <property type="component" value="Unassembled WGS sequence"/>
</dbReference>
<dbReference type="SMART" id="SM00369">
    <property type="entry name" value="LRR_TYP"/>
    <property type="match status" value="8"/>
</dbReference>
<dbReference type="PROSITE" id="PS51450">
    <property type="entry name" value="LRR"/>
    <property type="match status" value="1"/>
</dbReference>
<feature type="compositionally biased region" description="Low complexity" evidence="3">
    <location>
        <begin position="15"/>
        <end position="33"/>
    </location>
</feature>
<dbReference type="SUPFAM" id="SSF52058">
    <property type="entry name" value="L domain-like"/>
    <property type="match status" value="2"/>
</dbReference>
<evidence type="ECO:0000256" key="1">
    <source>
        <dbReference type="ARBA" id="ARBA00022614"/>
    </source>
</evidence>
<feature type="compositionally biased region" description="Low complexity" evidence="3">
    <location>
        <begin position="910"/>
        <end position="921"/>
    </location>
</feature>
<proteinExistence type="predicted"/>
<dbReference type="AlphaFoldDB" id="A0A0G4M289"/>
<reference evidence="4 5" key="1">
    <citation type="submission" date="2015-05" db="EMBL/GenBank/DDBJ databases">
        <authorList>
            <person name="Wang D.B."/>
            <person name="Wang M."/>
        </authorList>
    </citation>
    <scope>NUCLEOTIDE SEQUENCE [LARGE SCALE GENOMIC DNA]</scope>
    <source>
        <strain evidence="4">VL1</strain>
    </source>
</reference>